<comment type="caution">
    <text evidence="7">The sequence shown here is derived from an EMBL/GenBank/DDBJ whole genome shotgun (WGS) entry which is preliminary data.</text>
</comment>
<name>A0A5N5QQM0_9AGAM</name>
<evidence type="ECO:0000256" key="2">
    <source>
        <dbReference type="ARBA" id="ARBA00022737"/>
    </source>
</evidence>
<evidence type="ECO:0000256" key="1">
    <source>
        <dbReference type="ARBA" id="ARBA00006192"/>
    </source>
</evidence>
<comment type="function">
    <text evidence="3">Regulates mitochondrial small subunit maturation by controlling 15S rRNA 5'-end processing. Localizes to the 5' precursor of the 15S rRNA in a position that is subsequently occupied by mS47 in the mature yeast mtSSU. Uses structure and sequence-specific RNA recognition, binding to a single-stranded region of the precursor and specifically recognizing bases -6 to -1. The exchange of Ccm1 for mS47 is coupled to the irreversible removal of precursor rRNA that is accompanied by conformational changes of the mitoribosomal proteins uS5m and mS26. These conformational changes signal completion of 5'-end rRNA processing through protection of the mature 5'-end of the 15S rRNA and stabilization of mS47. The removal of the 5' precursor together with the dissociation of Ccm1 may be catalyzed by the 5'-3' exoribonuclease Pet127. Involved in the specific removal of group I introns in mitochondrial encoded transcripts.</text>
</comment>
<dbReference type="Proteomes" id="UP000383932">
    <property type="component" value="Unassembled WGS sequence"/>
</dbReference>
<dbReference type="PROSITE" id="PS51375">
    <property type="entry name" value="PPR"/>
    <property type="match status" value="1"/>
</dbReference>
<evidence type="ECO:0000313" key="8">
    <source>
        <dbReference type="Proteomes" id="UP000383932"/>
    </source>
</evidence>
<feature type="repeat" description="PPR" evidence="5">
    <location>
        <begin position="251"/>
        <end position="285"/>
    </location>
</feature>
<dbReference type="PANTHER" id="PTHR47936:SF1">
    <property type="entry name" value="PENTATRICOPEPTIDE REPEAT-CONTAINING PROTEIN GUN1, CHLOROPLASTIC"/>
    <property type="match status" value="1"/>
</dbReference>
<protein>
    <recommendedName>
        <fullName evidence="9">PPR domain containing protein</fullName>
    </recommendedName>
</protein>
<keyword evidence="8" id="KW-1185">Reference proteome</keyword>
<evidence type="ECO:0000256" key="6">
    <source>
        <dbReference type="SAM" id="MobiDB-lite"/>
    </source>
</evidence>
<evidence type="ECO:0000313" key="7">
    <source>
        <dbReference type="EMBL" id="KAB5594050.1"/>
    </source>
</evidence>
<evidence type="ECO:0008006" key="9">
    <source>
        <dbReference type="Google" id="ProtNLM"/>
    </source>
</evidence>
<comment type="subunit">
    <text evidence="4">Binds to mitochondrial small subunit 15S rRNA.</text>
</comment>
<dbReference type="OrthoDB" id="1908178at2759"/>
<dbReference type="InterPro" id="IPR002885">
    <property type="entry name" value="PPR_rpt"/>
</dbReference>
<feature type="compositionally biased region" description="Polar residues" evidence="6">
    <location>
        <begin position="105"/>
        <end position="114"/>
    </location>
</feature>
<feature type="region of interest" description="Disordered" evidence="6">
    <location>
        <begin position="96"/>
        <end position="124"/>
    </location>
</feature>
<reference evidence="7 8" key="1">
    <citation type="journal article" date="2019" name="Fungal Biol. Biotechnol.">
        <title>Draft genome sequence of fastidious pathogen Ceratobasidium theobromae, which causes vascular-streak dieback in Theobroma cacao.</title>
        <authorList>
            <person name="Ali S.S."/>
            <person name="Asman A."/>
            <person name="Shao J."/>
            <person name="Firmansyah A.P."/>
            <person name="Susilo A.W."/>
            <person name="Rosmana A."/>
            <person name="McMahon P."/>
            <person name="Junaid M."/>
            <person name="Guest D."/>
            <person name="Kheng T.Y."/>
            <person name="Meinhardt L.W."/>
            <person name="Bailey B.A."/>
        </authorList>
    </citation>
    <scope>NUCLEOTIDE SEQUENCE [LARGE SCALE GENOMIC DNA]</scope>
    <source>
        <strain evidence="7 8">CT2</strain>
    </source>
</reference>
<dbReference type="Pfam" id="PF13812">
    <property type="entry name" value="PPR_3"/>
    <property type="match status" value="1"/>
</dbReference>
<sequence length="614" mass="68865">MLRAATGVRPLGRFCRFCTSCQIAGPSNTPQKPRRRAWTQRISDQQDLLWTAPPNSPSIQESALSSFPLSEIFSPRESSSISQGVQKASPFLQSISQDAHPDDFGSSNPPSFLSHQKRNGDEESYNDYERKLVADLEQYINDGNLDAATEYYEAFVRSHPRGAVGLPSSTMVRFSGLLSRTRPRTRELFKRLLNILAILRASKEPLRSWQWNSLADFAGRGLRHTTLNDYRAVVAVVQDMNNDPHGLFRPDLITFNTLLAAATRTRDHRAVHHALALMRESKVPPDRLSLLTLVPFYGHVGELPQARNTLIAMVNEGWEVGIDGLTAAIWAWGHAGGHNLEIAMGIYFALRRNIWDGGTSEQYSVNGVPDELNPVLNIPGLTPLPPSLIPNRITYTVLIQCLCYRGDLIRALQVYRAYLSSPQEVYQEIATRRDYLSEEETTVVIFRAFFLGFVRHCVGARSLSISSRSMPPMLPLPSSYDLSYSSHLPTRFKRSTPPQDAPIEAEGVIQKDSTGEFHEAGGNDLLPNPWTRAAFLTITDSYMAALGKTTPHASGLWWLLRAAAGTAEPGRESECVCEMWKKVHERWRDDIGWNRALGGRTRNWLRRMGVKIKV</sequence>
<gene>
    <name evidence="7" type="ORF">CTheo_2519</name>
</gene>
<evidence type="ECO:0000256" key="3">
    <source>
        <dbReference type="ARBA" id="ARBA00044493"/>
    </source>
</evidence>
<comment type="similarity">
    <text evidence="1">Belongs to the CCM1 family.</text>
</comment>
<evidence type="ECO:0000256" key="4">
    <source>
        <dbReference type="ARBA" id="ARBA00044511"/>
    </source>
</evidence>
<accession>A0A5N5QQM0</accession>
<dbReference type="EMBL" id="SSOP01000026">
    <property type="protein sequence ID" value="KAB5594050.1"/>
    <property type="molecule type" value="Genomic_DNA"/>
</dbReference>
<dbReference type="InterPro" id="IPR011990">
    <property type="entry name" value="TPR-like_helical_dom_sf"/>
</dbReference>
<keyword evidence="2" id="KW-0677">Repeat</keyword>
<dbReference type="AlphaFoldDB" id="A0A5N5QQM0"/>
<dbReference type="PANTHER" id="PTHR47936">
    <property type="entry name" value="PPR_LONG DOMAIN-CONTAINING PROTEIN"/>
    <property type="match status" value="1"/>
</dbReference>
<dbReference type="Gene3D" id="1.25.40.10">
    <property type="entry name" value="Tetratricopeptide repeat domain"/>
    <property type="match status" value="1"/>
</dbReference>
<evidence type="ECO:0000256" key="5">
    <source>
        <dbReference type="PROSITE-ProRule" id="PRU00708"/>
    </source>
</evidence>
<organism evidence="7 8">
    <name type="scientific">Ceratobasidium theobromae</name>
    <dbReference type="NCBI Taxonomy" id="1582974"/>
    <lineage>
        <taxon>Eukaryota</taxon>
        <taxon>Fungi</taxon>
        <taxon>Dikarya</taxon>
        <taxon>Basidiomycota</taxon>
        <taxon>Agaricomycotina</taxon>
        <taxon>Agaricomycetes</taxon>
        <taxon>Cantharellales</taxon>
        <taxon>Ceratobasidiaceae</taxon>
        <taxon>Ceratobasidium</taxon>
    </lineage>
</organism>
<proteinExistence type="inferred from homology"/>